<comment type="caution">
    <text evidence="1">The sequence shown here is derived from an EMBL/GenBank/DDBJ whole genome shotgun (WGS) entry which is preliminary data.</text>
</comment>
<organism evidence="1 2">
    <name type="scientific">Candidatus Amesbacteria bacterium RIFCSPHIGHO2_01_FULL_48_32b</name>
    <dbReference type="NCBI Taxonomy" id="1797253"/>
    <lineage>
        <taxon>Bacteria</taxon>
        <taxon>Candidatus Amesiibacteriota</taxon>
    </lineage>
</organism>
<accession>A0A1F4YG11</accession>
<evidence type="ECO:0000313" key="2">
    <source>
        <dbReference type="Proteomes" id="UP000178176"/>
    </source>
</evidence>
<proteinExistence type="predicted"/>
<protein>
    <recommendedName>
        <fullName evidence="3">SCP domain-containing protein</fullName>
    </recommendedName>
</protein>
<reference evidence="1 2" key="1">
    <citation type="journal article" date="2016" name="Nat. Commun.">
        <title>Thousands of microbial genomes shed light on interconnected biogeochemical processes in an aquifer system.</title>
        <authorList>
            <person name="Anantharaman K."/>
            <person name="Brown C.T."/>
            <person name="Hug L.A."/>
            <person name="Sharon I."/>
            <person name="Castelle C.J."/>
            <person name="Probst A.J."/>
            <person name="Thomas B.C."/>
            <person name="Singh A."/>
            <person name="Wilkins M.J."/>
            <person name="Karaoz U."/>
            <person name="Brodie E.L."/>
            <person name="Williams K.H."/>
            <person name="Hubbard S.S."/>
            <person name="Banfield J.F."/>
        </authorList>
    </citation>
    <scope>NUCLEOTIDE SEQUENCE [LARGE SCALE GENOMIC DNA]</scope>
</reference>
<evidence type="ECO:0008006" key="3">
    <source>
        <dbReference type="Google" id="ProtNLM"/>
    </source>
</evidence>
<dbReference type="SUPFAM" id="SSF55797">
    <property type="entry name" value="PR-1-like"/>
    <property type="match status" value="1"/>
</dbReference>
<name>A0A1F4YG11_9BACT</name>
<dbReference type="Proteomes" id="UP000178176">
    <property type="component" value="Unassembled WGS sequence"/>
</dbReference>
<evidence type="ECO:0000313" key="1">
    <source>
        <dbReference type="EMBL" id="OGC92818.1"/>
    </source>
</evidence>
<dbReference type="Gene3D" id="3.40.33.10">
    <property type="entry name" value="CAP"/>
    <property type="match status" value="1"/>
</dbReference>
<dbReference type="AlphaFoldDB" id="A0A1F4YG11"/>
<sequence length="202" mass="22230">MQFLLAFILTFLTIYLNPSSPKNPNPFPPTFPTAPTPTDIPSKIIIPQSAPETGPWGVAQKIGEHTYQIKVQNDSVMGTPEEILAALNILRARSSAQPLKSDPRLCQFATSRAEYQNRLGKTDAHAGFVDYLENQDGFQKLGFGHLGENSSFGYVLSGTHLIEWVYMRSPEHNANQTDPKWDHACAGVFGLATNIVFATSPL</sequence>
<gene>
    <name evidence="1" type="ORF">A2876_01995</name>
</gene>
<dbReference type="InterPro" id="IPR035940">
    <property type="entry name" value="CAP_sf"/>
</dbReference>
<dbReference type="EMBL" id="MEXH01000006">
    <property type="protein sequence ID" value="OGC92818.1"/>
    <property type="molecule type" value="Genomic_DNA"/>
</dbReference>